<evidence type="ECO:0000256" key="1">
    <source>
        <dbReference type="SAM" id="MobiDB-lite"/>
    </source>
</evidence>
<organism evidence="2 3">
    <name type="scientific">Cercospora berteroae</name>
    <dbReference type="NCBI Taxonomy" id="357750"/>
    <lineage>
        <taxon>Eukaryota</taxon>
        <taxon>Fungi</taxon>
        <taxon>Dikarya</taxon>
        <taxon>Ascomycota</taxon>
        <taxon>Pezizomycotina</taxon>
        <taxon>Dothideomycetes</taxon>
        <taxon>Dothideomycetidae</taxon>
        <taxon>Mycosphaerellales</taxon>
        <taxon>Mycosphaerellaceae</taxon>
        <taxon>Cercospora</taxon>
    </lineage>
</organism>
<sequence length="76" mass="7902">MSSTNPPKSSKPPGSSNPPKSSNPPNPPKPPYHAPGWDRTLPGPPPKKGTPSCPTEFGGEWLAREGDAKGSSGEKK</sequence>
<keyword evidence="3" id="KW-1185">Reference proteome</keyword>
<feature type="compositionally biased region" description="Low complexity" evidence="1">
    <location>
        <begin position="1"/>
        <end position="20"/>
    </location>
</feature>
<feature type="region of interest" description="Disordered" evidence="1">
    <location>
        <begin position="1"/>
        <end position="76"/>
    </location>
</feature>
<dbReference type="AlphaFoldDB" id="A0A2S6BXM6"/>
<evidence type="ECO:0000313" key="2">
    <source>
        <dbReference type="EMBL" id="PPJ52240.1"/>
    </source>
</evidence>
<feature type="compositionally biased region" description="Pro residues" evidence="1">
    <location>
        <begin position="21"/>
        <end position="33"/>
    </location>
</feature>
<dbReference type="Proteomes" id="UP000237631">
    <property type="component" value="Unassembled WGS sequence"/>
</dbReference>
<protein>
    <submittedName>
        <fullName evidence="2">Uncharacterized protein</fullName>
    </submittedName>
</protein>
<comment type="caution">
    <text evidence="2">The sequence shown here is derived from an EMBL/GenBank/DDBJ whole genome shotgun (WGS) entry which is preliminary data.</text>
</comment>
<proteinExistence type="predicted"/>
<reference evidence="3" key="1">
    <citation type="journal article" date="2017" name="bioRxiv">
        <title>Conservation of a gene cluster reveals novel cercosporin biosynthetic mechanisms and extends production to the genus Colletotrichum.</title>
        <authorList>
            <person name="de Jonge R."/>
            <person name="Ebert M.K."/>
            <person name="Huitt-Roehl C.R."/>
            <person name="Pal P."/>
            <person name="Suttle J.C."/>
            <person name="Spanner R.E."/>
            <person name="Neubauer J.D."/>
            <person name="Jurick W.M.II."/>
            <person name="Stott K.A."/>
            <person name="Secor G.A."/>
            <person name="Thomma B.P.H.J."/>
            <person name="Van de Peer Y."/>
            <person name="Townsend C.A."/>
            <person name="Bolton M.D."/>
        </authorList>
    </citation>
    <scope>NUCLEOTIDE SEQUENCE [LARGE SCALE GENOMIC DNA]</scope>
    <source>
        <strain evidence="3">CBS538.71</strain>
    </source>
</reference>
<feature type="compositionally biased region" description="Basic and acidic residues" evidence="1">
    <location>
        <begin position="62"/>
        <end position="76"/>
    </location>
</feature>
<evidence type="ECO:0000313" key="3">
    <source>
        <dbReference type="Proteomes" id="UP000237631"/>
    </source>
</evidence>
<dbReference type="EMBL" id="PNEN01001711">
    <property type="protein sequence ID" value="PPJ52240.1"/>
    <property type="molecule type" value="Genomic_DNA"/>
</dbReference>
<accession>A0A2S6BXM6</accession>
<gene>
    <name evidence="2" type="ORF">CBER1_10513</name>
</gene>
<name>A0A2S6BXM6_9PEZI</name>